<comment type="caution">
    <text evidence="2">The sequence shown here is derived from an EMBL/GenBank/DDBJ whole genome shotgun (WGS) entry which is preliminary data.</text>
</comment>
<feature type="region of interest" description="Disordered" evidence="1">
    <location>
        <begin position="233"/>
        <end position="253"/>
    </location>
</feature>
<dbReference type="RefSeq" id="WP_087022073.1">
    <property type="nucleotide sequence ID" value="NZ_NHOC01000014.1"/>
</dbReference>
<evidence type="ECO:0000256" key="1">
    <source>
        <dbReference type="SAM" id="MobiDB-lite"/>
    </source>
</evidence>
<dbReference type="OrthoDB" id="360261at2"/>
<keyword evidence="3" id="KW-1185">Reference proteome</keyword>
<dbReference type="AlphaFoldDB" id="A0A252F188"/>
<organism evidence="2 3">
    <name type="scientific">Butyricicoccus porcorum</name>
    <dbReference type="NCBI Taxonomy" id="1945634"/>
    <lineage>
        <taxon>Bacteria</taxon>
        <taxon>Bacillati</taxon>
        <taxon>Bacillota</taxon>
        <taxon>Clostridia</taxon>
        <taxon>Eubacteriales</taxon>
        <taxon>Butyricicoccaceae</taxon>
        <taxon>Butyricicoccus</taxon>
    </lineage>
</organism>
<feature type="compositionally biased region" description="Acidic residues" evidence="1">
    <location>
        <begin position="243"/>
        <end position="253"/>
    </location>
</feature>
<evidence type="ECO:0000313" key="3">
    <source>
        <dbReference type="Proteomes" id="UP000194903"/>
    </source>
</evidence>
<proteinExistence type="predicted"/>
<dbReference type="EMBL" id="NHOC01000014">
    <property type="protein sequence ID" value="OUM19574.1"/>
    <property type="molecule type" value="Genomic_DNA"/>
</dbReference>
<gene>
    <name evidence="2" type="ORF">CBW42_12400</name>
</gene>
<protein>
    <submittedName>
        <fullName evidence="2">Uncharacterized protein</fullName>
    </submittedName>
</protein>
<name>A0A252F188_9FIRM</name>
<reference evidence="2 3" key="1">
    <citation type="submission" date="2017-05" db="EMBL/GenBank/DDBJ databases">
        <title>Butyricicoccus porcorum sp. nov. a butyrate-producing bacterium from the swine intestinal tract.</title>
        <authorList>
            <person name="Trachsel J."/>
            <person name="Humphrey S."/>
            <person name="Allen H.K."/>
        </authorList>
    </citation>
    <scope>NUCLEOTIDE SEQUENCE [LARGE SCALE GENOMIC DNA]</scope>
    <source>
        <strain evidence="2">BB10</strain>
    </source>
</reference>
<sequence>MLDLAVALAIGVFSKAAFTDPKRKQAGEHLDMMKRQEKEKDEWEELQYFRKIRRSVEKIAELNDNPISLIYSVIRGNHYNSKYVSGMGTQPTYRSDKILKQIGMTEEEFYVWIVNLWANDENVKHIYRKKCDNTAYISIHYDKVVAGRKMNGGSIYIPLANTAYWECRDSLDIDRSREWDEKSYGYKLEDKFIQLDPDALLRKYPKDLMDIVTGNTEWRKYEDKCGFLLTAPPRPKVAPHYDWEDEEEWQDCD</sequence>
<accession>A0A252F188</accession>
<evidence type="ECO:0000313" key="2">
    <source>
        <dbReference type="EMBL" id="OUM19574.1"/>
    </source>
</evidence>
<dbReference type="Proteomes" id="UP000194903">
    <property type="component" value="Unassembled WGS sequence"/>
</dbReference>